<dbReference type="OrthoDB" id="5518777at2"/>
<protein>
    <recommendedName>
        <fullName evidence="5">Outer membrane protein beta-barrel domain-containing protein</fullName>
    </recommendedName>
</protein>
<evidence type="ECO:0008006" key="5">
    <source>
        <dbReference type="Google" id="ProtNLM"/>
    </source>
</evidence>
<reference evidence="3 4" key="1">
    <citation type="submission" date="2019-06" db="EMBL/GenBank/DDBJ databases">
        <authorList>
            <person name="Livingstone P."/>
            <person name="Whitworth D."/>
        </authorList>
    </citation>
    <scope>NUCLEOTIDE SEQUENCE [LARGE SCALE GENOMIC DNA]</scope>
    <source>
        <strain evidence="3 4">AM401</strain>
    </source>
</reference>
<dbReference type="AlphaFoldDB" id="A0A540WQP4"/>
<dbReference type="EMBL" id="VIFM01000195">
    <property type="protein sequence ID" value="TQF11338.1"/>
    <property type="molecule type" value="Genomic_DNA"/>
</dbReference>
<feature type="signal peptide" evidence="2">
    <location>
        <begin position="1"/>
        <end position="24"/>
    </location>
</feature>
<proteinExistence type="predicted"/>
<accession>A0A540WQP4</accession>
<organism evidence="3 4">
    <name type="scientific">Myxococcus llanfairpwllgwyngyllgogerychwyrndrobwllllantysiliogogogochensis</name>
    <dbReference type="NCBI Taxonomy" id="2590453"/>
    <lineage>
        <taxon>Bacteria</taxon>
        <taxon>Pseudomonadati</taxon>
        <taxon>Myxococcota</taxon>
        <taxon>Myxococcia</taxon>
        <taxon>Myxococcales</taxon>
        <taxon>Cystobacterineae</taxon>
        <taxon>Myxococcaceae</taxon>
        <taxon>Myxococcus</taxon>
    </lineage>
</organism>
<feature type="compositionally biased region" description="Acidic residues" evidence="1">
    <location>
        <begin position="49"/>
        <end position="76"/>
    </location>
</feature>
<evidence type="ECO:0000313" key="4">
    <source>
        <dbReference type="Proteomes" id="UP000315369"/>
    </source>
</evidence>
<keyword evidence="4" id="KW-1185">Reference proteome</keyword>
<comment type="caution">
    <text evidence="3">The sequence shown here is derived from an EMBL/GenBank/DDBJ whole genome shotgun (WGS) entry which is preliminary data.</text>
</comment>
<dbReference type="Proteomes" id="UP000315369">
    <property type="component" value="Unassembled WGS sequence"/>
</dbReference>
<dbReference type="RefSeq" id="WP_141646904.1">
    <property type="nucleotide sequence ID" value="NZ_VIFM01000195.1"/>
</dbReference>
<sequence length="304" mass="32476">MPSFQARWCAGLLLGLLLAVPAEARFGKRSKPSESTSDTHEATAIGKEDDADDDDKDSDSDGESSDSGSDDCCSDSLDDLGNEVVGSVVGWMLQGMVHAIANTGTHLNQQVDASLPPGVATTELSTERRHAVPVSFRMGAQNLLWRGDAKGADMFVGLEFRRFGVEGHVLRLSLPTDDGSEGRDRLTLVEGHVTHAFLVREHLRLRAEAGVSTAYAPDVMLVGPSVGVSFEACVLGPLDLEARTQLTPWPYLQVDGTVGLALHLGSLMLRGGWRGVYLDDQGTVDGVAHQDRLHGPYLGAGLTF</sequence>
<feature type="region of interest" description="Disordered" evidence="1">
    <location>
        <begin position="26"/>
        <end position="76"/>
    </location>
</feature>
<keyword evidence="2" id="KW-0732">Signal</keyword>
<evidence type="ECO:0000313" key="3">
    <source>
        <dbReference type="EMBL" id="TQF11338.1"/>
    </source>
</evidence>
<evidence type="ECO:0000256" key="1">
    <source>
        <dbReference type="SAM" id="MobiDB-lite"/>
    </source>
</evidence>
<evidence type="ECO:0000256" key="2">
    <source>
        <dbReference type="SAM" id="SignalP"/>
    </source>
</evidence>
<feature type="chain" id="PRO_5021785820" description="Outer membrane protein beta-barrel domain-containing protein" evidence="2">
    <location>
        <begin position="25"/>
        <end position="304"/>
    </location>
</feature>
<name>A0A540WQP4_9BACT</name>
<gene>
    <name evidence="3" type="ORF">FJV41_34795</name>
</gene>